<geneLocation type="plasmid" evidence="9">
    <name>II</name>
</geneLocation>
<dbReference type="Pfam" id="PF05995">
    <property type="entry name" value="CDO_I"/>
    <property type="match status" value="1"/>
</dbReference>
<evidence type="ECO:0000313" key="8">
    <source>
        <dbReference type="EMBL" id="SOZ39806.1"/>
    </source>
</evidence>
<dbReference type="InterPro" id="IPR011051">
    <property type="entry name" value="RmlC_Cupin_sf"/>
</dbReference>
<dbReference type="CDD" id="cd10548">
    <property type="entry name" value="cupin_CDO"/>
    <property type="match status" value="1"/>
</dbReference>
<evidence type="ECO:0000256" key="1">
    <source>
        <dbReference type="ARBA" id="ARBA00006622"/>
    </source>
</evidence>
<dbReference type="EMBL" id="LT984807">
    <property type="protein sequence ID" value="SPD60863.1"/>
    <property type="molecule type" value="Genomic_DNA"/>
</dbReference>
<dbReference type="InterPro" id="IPR010300">
    <property type="entry name" value="CDO_1"/>
</dbReference>
<keyword evidence="5 7" id="KW-0408">Iron</keyword>
<reference evidence="10 11" key="1">
    <citation type="submission" date="2018-01" db="EMBL/GenBank/DDBJ databases">
        <authorList>
            <person name="Clerissi C."/>
        </authorList>
    </citation>
    <scope>NUCLEOTIDE SEQUENCE [LARGE SCALE GENOMIC DNA]</scope>
    <source>
        <strain evidence="8">Cupriavidus taiwanensis STM 6082</strain>
        <strain evidence="9">Cupriavidus taiwanensis STM 6160</strain>
        <plasmid evidence="10">ii</plasmid>
        <plasmid evidence="9">II</plasmid>
    </source>
</reference>
<evidence type="ECO:0000256" key="5">
    <source>
        <dbReference type="ARBA" id="ARBA00023004"/>
    </source>
</evidence>
<protein>
    <submittedName>
        <fullName evidence="9">Cysteine dioxygenase type I</fullName>
    </submittedName>
</protein>
<evidence type="ECO:0000256" key="2">
    <source>
        <dbReference type="ARBA" id="ARBA00022723"/>
    </source>
</evidence>
<dbReference type="PANTHER" id="PTHR12918">
    <property type="entry name" value="CYSTEINE DIOXYGENASE"/>
    <property type="match status" value="1"/>
</dbReference>
<evidence type="ECO:0000313" key="10">
    <source>
        <dbReference type="Proteomes" id="UP000255168"/>
    </source>
</evidence>
<evidence type="ECO:0000256" key="7">
    <source>
        <dbReference type="PIRSR" id="PIRSR610300-51"/>
    </source>
</evidence>
<feature type="binding site" evidence="7">
    <location>
        <position position="142"/>
    </location>
    <ligand>
        <name>Fe cation</name>
        <dbReference type="ChEBI" id="CHEBI:24875"/>
        <note>catalytic</note>
    </ligand>
</feature>
<evidence type="ECO:0000256" key="3">
    <source>
        <dbReference type="ARBA" id="ARBA00022964"/>
    </source>
</evidence>
<organism evidence="9 10">
    <name type="scientific">Cupriavidus neocaledonicus</name>
    <dbReference type="NCBI Taxonomy" id="1040979"/>
    <lineage>
        <taxon>Bacteria</taxon>
        <taxon>Pseudomonadati</taxon>
        <taxon>Pseudomonadota</taxon>
        <taxon>Betaproteobacteria</taxon>
        <taxon>Burkholderiales</taxon>
        <taxon>Burkholderiaceae</taxon>
        <taxon>Cupriavidus</taxon>
    </lineage>
</organism>
<evidence type="ECO:0000256" key="4">
    <source>
        <dbReference type="ARBA" id="ARBA00023002"/>
    </source>
</evidence>
<dbReference type="EMBL" id="OFTC01000043">
    <property type="protein sequence ID" value="SOZ39806.1"/>
    <property type="molecule type" value="Genomic_DNA"/>
</dbReference>
<keyword evidence="3 9" id="KW-0223">Dioxygenase</keyword>
<dbReference type="PANTHER" id="PTHR12918:SF1">
    <property type="entry name" value="CYSTEINE DIOXYGENASE TYPE 1"/>
    <property type="match status" value="1"/>
</dbReference>
<keyword evidence="11" id="KW-1185">Reference proteome</keyword>
<dbReference type="Proteomes" id="UP000256710">
    <property type="component" value="Unassembled WGS sequence"/>
</dbReference>
<feature type="binding site" evidence="7">
    <location>
        <position position="91"/>
    </location>
    <ligand>
        <name>Fe cation</name>
        <dbReference type="ChEBI" id="CHEBI:24875"/>
        <note>catalytic</note>
    </ligand>
</feature>
<keyword evidence="2 7" id="KW-0479">Metal-binding</keyword>
<dbReference type="GO" id="GO:0017172">
    <property type="term" value="F:cysteine dioxygenase activity"/>
    <property type="evidence" value="ECO:0007669"/>
    <property type="project" value="TreeGrafter"/>
</dbReference>
<dbReference type="GO" id="GO:0008198">
    <property type="term" value="F:ferrous iron binding"/>
    <property type="evidence" value="ECO:0007669"/>
    <property type="project" value="TreeGrafter"/>
</dbReference>
<sequence length="181" mass="19596">MCKSTQSPSAALAVFTSAIDEILDNARDTDVSAVRAAIQQAFRSGVWLPDAQRAPGEESYARHVLHSDPDRRYTVLALVWKEGQASPVHAHHSWCAYSVVSGELFEERFSYDAACHGAVPVNSGLKGPGDGGCGRAGLDQIHRIRNRRSETAISVHVYGVPATELRHGVNNVLPLLEPTTI</sequence>
<feature type="cross-link" description="3'-(S-cysteinyl)-tyrosine (Cys-Tyr)" evidence="6">
    <location>
        <begin position="95"/>
        <end position="158"/>
    </location>
</feature>
<dbReference type="GO" id="GO:0019448">
    <property type="term" value="P:L-cysteine catabolic process"/>
    <property type="evidence" value="ECO:0007669"/>
    <property type="project" value="TreeGrafter"/>
</dbReference>
<dbReference type="SUPFAM" id="SSF51182">
    <property type="entry name" value="RmlC-like cupins"/>
    <property type="match status" value="1"/>
</dbReference>
<evidence type="ECO:0000313" key="11">
    <source>
        <dbReference type="Proteomes" id="UP000256710"/>
    </source>
</evidence>
<keyword evidence="9" id="KW-0614">Plasmid</keyword>
<gene>
    <name evidence="8" type="ORF">CBM2605_B40137</name>
    <name evidence="9" type="ORF">CBM2607_MP21520</name>
</gene>
<comment type="similarity">
    <text evidence="1">Belongs to the cysteine dioxygenase family.</text>
</comment>
<dbReference type="AlphaFoldDB" id="A0A375HTV0"/>
<proteinExistence type="inferred from homology"/>
<geneLocation type="plasmid" evidence="10">
    <name>ii</name>
</geneLocation>
<keyword evidence="4" id="KW-0560">Oxidoreductase</keyword>
<feature type="binding site" evidence="7">
    <location>
        <position position="89"/>
    </location>
    <ligand>
        <name>Fe cation</name>
        <dbReference type="ChEBI" id="CHEBI:24875"/>
        <note>catalytic</note>
    </ligand>
</feature>
<dbReference type="RefSeq" id="WP_026164240.1">
    <property type="nucleotide sequence ID" value="NZ_AQUR01000098.1"/>
</dbReference>
<dbReference type="Proteomes" id="UP000255168">
    <property type="component" value="Plasmid II"/>
</dbReference>
<accession>A0A375HTV0</accession>
<keyword evidence="6" id="KW-0883">Thioether bond</keyword>
<dbReference type="Gene3D" id="2.60.120.10">
    <property type="entry name" value="Jelly Rolls"/>
    <property type="match status" value="1"/>
</dbReference>
<name>A0A375HTV0_9BURK</name>
<dbReference type="InterPro" id="IPR014710">
    <property type="entry name" value="RmlC-like_jellyroll"/>
</dbReference>
<evidence type="ECO:0000256" key="6">
    <source>
        <dbReference type="PIRSR" id="PIRSR610300-50"/>
    </source>
</evidence>
<evidence type="ECO:0000313" key="9">
    <source>
        <dbReference type="EMBL" id="SPD60863.1"/>
    </source>
</evidence>